<proteinExistence type="inferred from homology"/>
<evidence type="ECO:0008006" key="7">
    <source>
        <dbReference type="Google" id="ProtNLM"/>
    </source>
</evidence>
<feature type="domain" description="AMP-binding enzyme C-terminal" evidence="4">
    <location>
        <begin position="408"/>
        <end position="484"/>
    </location>
</feature>
<evidence type="ECO:0000259" key="4">
    <source>
        <dbReference type="Pfam" id="PF13193"/>
    </source>
</evidence>
<dbReference type="EMBL" id="AZHX01000843">
    <property type="protein sequence ID" value="ETX05878.1"/>
    <property type="molecule type" value="Genomic_DNA"/>
</dbReference>
<dbReference type="InterPro" id="IPR045851">
    <property type="entry name" value="AMP-bd_C_sf"/>
</dbReference>
<keyword evidence="6" id="KW-1185">Reference proteome</keyword>
<dbReference type="Pfam" id="PF13193">
    <property type="entry name" value="AMP-binding_C"/>
    <property type="match status" value="1"/>
</dbReference>
<keyword evidence="2" id="KW-0436">Ligase</keyword>
<organism evidence="5 6">
    <name type="scientific">Candidatus Entotheonella gemina</name>
    <dbReference type="NCBI Taxonomy" id="1429439"/>
    <lineage>
        <taxon>Bacteria</taxon>
        <taxon>Pseudomonadati</taxon>
        <taxon>Nitrospinota/Tectimicrobiota group</taxon>
        <taxon>Candidatus Tectimicrobiota</taxon>
        <taxon>Candidatus Entotheonellia</taxon>
        <taxon>Candidatus Entotheonellales</taxon>
        <taxon>Candidatus Entotheonellaceae</taxon>
        <taxon>Candidatus Entotheonella</taxon>
    </lineage>
</organism>
<name>W4M6T0_9BACT</name>
<accession>W4M6T0</accession>
<evidence type="ECO:0000256" key="1">
    <source>
        <dbReference type="ARBA" id="ARBA00006432"/>
    </source>
</evidence>
<dbReference type="Gene3D" id="3.30.300.30">
    <property type="match status" value="1"/>
</dbReference>
<dbReference type="InterPro" id="IPR025110">
    <property type="entry name" value="AMP-bd_C"/>
</dbReference>
<dbReference type="InterPro" id="IPR042099">
    <property type="entry name" value="ANL_N_sf"/>
</dbReference>
<dbReference type="PANTHER" id="PTHR43201">
    <property type="entry name" value="ACYL-COA SYNTHETASE"/>
    <property type="match status" value="1"/>
</dbReference>
<dbReference type="InterPro" id="IPR000873">
    <property type="entry name" value="AMP-dep_synth/lig_dom"/>
</dbReference>
<dbReference type="NCBIfam" id="NF004837">
    <property type="entry name" value="PRK06187.1"/>
    <property type="match status" value="1"/>
</dbReference>
<sequence>MHTFVDPLYRAQKMFPDKVAAVCGETRLTYAETWSRCRRLAGGLHGLGLQSGDRVAIWAANSHQYLEVYMAVPAAGMVVVPLNTRHAEPELRYALEDSGTRVLITDRDPGGLADTVERVIRIPDAYEALVEEAPEMELGVGVTEDTVAGLFYTGGTTGASKGVMLTHRNLIANTMNWLIATQQGPDDAYLVMAPLFHAAGSLAVLATVWIGGCQVVQPAFEPAEALDLIASERVTLTLGVPAMIAAITELQLVESRDVSSLRFLGHGGSPIATEVVRRAHQAFPKAEMCHAYGATETAPLATCLRNEHLVIDSDLGRSCGQAVAGVDVRVFDSDGNELPPGGVGEVVVRGTNIMKGYWNKPEQTAAALRESWYYTGDLGYMDALGYVFLVDRAKDMIVSGGENVYSTEVEEVLYKHPAVLEAAVFGIPDEHWGEAVHAVVVPRPEQAVDAEALISFCRDYIAGYKIPKGIDFQGEPLPKSGPGKVLKRELRLPYWESSDRQIN</sequence>
<dbReference type="PATRIC" id="fig|1429439.4.peg.3470"/>
<dbReference type="AlphaFoldDB" id="W4M6T0"/>
<dbReference type="PROSITE" id="PS00455">
    <property type="entry name" value="AMP_BINDING"/>
    <property type="match status" value="1"/>
</dbReference>
<comment type="caution">
    <text evidence="5">The sequence shown here is derived from an EMBL/GenBank/DDBJ whole genome shotgun (WGS) entry which is preliminary data.</text>
</comment>
<comment type="similarity">
    <text evidence="1">Belongs to the ATP-dependent AMP-binding enzyme family.</text>
</comment>
<dbReference type="GO" id="GO:0031956">
    <property type="term" value="F:medium-chain fatty acid-CoA ligase activity"/>
    <property type="evidence" value="ECO:0007669"/>
    <property type="project" value="TreeGrafter"/>
</dbReference>
<dbReference type="PANTHER" id="PTHR43201:SF32">
    <property type="entry name" value="2-SUCCINYLBENZOATE--COA LIGASE, CHLOROPLASTIC_PEROXISOMAL"/>
    <property type="match status" value="1"/>
</dbReference>
<dbReference type="SUPFAM" id="SSF56801">
    <property type="entry name" value="Acetyl-CoA synthetase-like"/>
    <property type="match status" value="1"/>
</dbReference>
<protein>
    <recommendedName>
        <fullName evidence="7">AMP-dependent synthetase</fullName>
    </recommendedName>
</protein>
<dbReference type="InterPro" id="IPR020845">
    <property type="entry name" value="AMP-binding_CS"/>
</dbReference>
<evidence type="ECO:0000256" key="2">
    <source>
        <dbReference type="ARBA" id="ARBA00022598"/>
    </source>
</evidence>
<evidence type="ECO:0000313" key="6">
    <source>
        <dbReference type="Proteomes" id="UP000019140"/>
    </source>
</evidence>
<dbReference type="FunFam" id="3.30.300.30:FF:000008">
    <property type="entry name" value="2,3-dihydroxybenzoate-AMP ligase"/>
    <property type="match status" value="1"/>
</dbReference>
<dbReference type="Gene3D" id="3.40.50.12780">
    <property type="entry name" value="N-terminal domain of ligase-like"/>
    <property type="match status" value="1"/>
</dbReference>
<evidence type="ECO:0000259" key="3">
    <source>
        <dbReference type="Pfam" id="PF00501"/>
    </source>
</evidence>
<dbReference type="HOGENOM" id="CLU_000022_59_0_7"/>
<gene>
    <name evidence="5" type="ORF">ETSY2_20395</name>
</gene>
<feature type="domain" description="AMP-dependent synthetase/ligase" evidence="3">
    <location>
        <begin position="10"/>
        <end position="358"/>
    </location>
</feature>
<reference evidence="5 6" key="1">
    <citation type="journal article" date="2014" name="Nature">
        <title>An environmental bacterial taxon with a large and distinct metabolic repertoire.</title>
        <authorList>
            <person name="Wilson M.C."/>
            <person name="Mori T."/>
            <person name="Ruckert C."/>
            <person name="Uria A.R."/>
            <person name="Helf M.J."/>
            <person name="Takada K."/>
            <person name="Gernert C."/>
            <person name="Steffens U.A."/>
            <person name="Heycke N."/>
            <person name="Schmitt S."/>
            <person name="Rinke C."/>
            <person name="Helfrich E.J."/>
            <person name="Brachmann A.O."/>
            <person name="Gurgui C."/>
            <person name="Wakimoto T."/>
            <person name="Kracht M."/>
            <person name="Crusemann M."/>
            <person name="Hentschel U."/>
            <person name="Abe I."/>
            <person name="Matsunaga S."/>
            <person name="Kalinowski J."/>
            <person name="Takeyama H."/>
            <person name="Piel J."/>
        </authorList>
    </citation>
    <scope>NUCLEOTIDE SEQUENCE [LARGE SCALE GENOMIC DNA]</scope>
    <source>
        <strain evidence="6">TSY2</strain>
    </source>
</reference>
<dbReference type="GO" id="GO:0006631">
    <property type="term" value="P:fatty acid metabolic process"/>
    <property type="evidence" value="ECO:0007669"/>
    <property type="project" value="TreeGrafter"/>
</dbReference>
<dbReference type="Pfam" id="PF00501">
    <property type="entry name" value="AMP-binding"/>
    <property type="match status" value="1"/>
</dbReference>
<dbReference type="Proteomes" id="UP000019140">
    <property type="component" value="Unassembled WGS sequence"/>
</dbReference>
<evidence type="ECO:0000313" key="5">
    <source>
        <dbReference type="EMBL" id="ETX05878.1"/>
    </source>
</evidence>